<evidence type="ECO:0000313" key="6">
    <source>
        <dbReference type="Proteomes" id="UP000669179"/>
    </source>
</evidence>
<dbReference type="Pfam" id="PF00196">
    <property type="entry name" value="GerE"/>
    <property type="match status" value="1"/>
</dbReference>
<dbReference type="Gene3D" id="1.10.10.10">
    <property type="entry name" value="Winged helix-like DNA-binding domain superfamily/Winged helix DNA-binding domain"/>
    <property type="match status" value="1"/>
</dbReference>
<dbReference type="CDD" id="cd06170">
    <property type="entry name" value="LuxR_C_like"/>
    <property type="match status" value="1"/>
</dbReference>
<keyword evidence="6" id="KW-1185">Reference proteome</keyword>
<sequence>MEGRADERRGTGPGKVPLIGRQDVLQVLTESLEATATGAFQLLAFAGDPGAGKTRLLTELAAVASAGEMLVLSGRAAEFEQQMPFAALVDAIDDHLEGHRPSLAPEAVPLLAAVFPALTPAAAATGAAGFAPHDDGAPGRVARYQLHRAVRHLLEVLASDTGLVLLLDDLHWADEASVELLDYLMRHPPRARVLVAMSYRPAQVSPRLATLVNSANEHGSTIPVNPLSAAEVEEFLGPQISRSRRRALYKASGGNPFYLEALARMEQTGTPGGEETPELWGAVPEMRDLMELPPAVRSALQMELGSLGQTALLVAQAAAVAADEFEPGIAAVGAELPEQEALAGLDELVARDIVRPAAAGRFRFRHPLVRHVAYGSAAAGWRLGAHTRIAHHLTALGAPATLRAHHVERSAGYGDQAAVATLVEAAREVGPQAPGTAAHWLESALRLLPEVPAAGTAADGDGASDDGEQISRLGLLMELVHVQTVSGRLSEGRETARELVRLLPADDHARRARAVQLCAVIERQLHRHQEARALVLDELHRMPDPQAAPAVLLRVRLVADRLMRVDIRGAQAVLDHIPDEGGDWQPGLKEAVASLRVLPAYAGLRIPEAIQHAEAADRVLTAAPDGSLAECLDTLPWLCWTEVMMGRYDDALRHLDRIIDIARATGQASFITYMLTARARACRELGRLPEAARAAEEATEVSRMMRSSEGLVFGLTQQSLAAGQAGDLDQALLFGEEAVRADPGSGESWGASARYALGVAMVASGQVDAGVDTLMEACGDPAAPMLDPAVLLDCAELMAKISADRGRQKEAHTWAEIADGIAHPMLQSATGIARLAGAHAAREEDSELAARLAVEAAEALRSVGRRIDAGRADMLAGITHHAAGRSEQAREALRAAAATFEDCGATSLHAQALREQRRAGIRVSTRPGTGSRGETPFGLSPREYEVAVLVADGCTNQQIAGKLFLSVRTVETHLSRVFSKLGVGSRVGVATVMNRNSGDQGP</sequence>
<dbReference type="EMBL" id="JAGEOJ010000012">
    <property type="protein sequence ID" value="MBO2451025.1"/>
    <property type="molecule type" value="Genomic_DNA"/>
</dbReference>
<dbReference type="GO" id="GO:0004016">
    <property type="term" value="F:adenylate cyclase activity"/>
    <property type="evidence" value="ECO:0007669"/>
    <property type="project" value="TreeGrafter"/>
</dbReference>
<dbReference type="PROSITE" id="PS00622">
    <property type="entry name" value="HTH_LUXR_1"/>
    <property type="match status" value="1"/>
</dbReference>
<dbReference type="GO" id="GO:0005524">
    <property type="term" value="F:ATP binding"/>
    <property type="evidence" value="ECO:0007669"/>
    <property type="project" value="UniProtKB-KW"/>
</dbReference>
<dbReference type="SUPFAM" id="SSF46894">
    <property type="entry name" value="C-terminal effector domain of the bipartite response regulators"/>
    <property type="match status" value="1"/>
</dbReference>
<keyword evidence="2" id="KW-0067">ATP-binding</keyword>
<dbReference type="PANTHER" id="PTHR16305">
    <property type="entry name" value="TESTICULAR SOLUBLE ADENYLYL CYCLASE"/>
    <property type="match status" value="1"/>
</dbReference>
<keyword evidence="1" id="KW-0547">Nucleotide-binding</keyword>
<dbReference type="SUPFAM" id="SSF52540">
    <property type="entry name" value="P-loop containing nucleoside triphosphate hydrolases"/>
    <property type="match status" value="1"/>
</dbReference>
<dbReference type="AlphaFoldDB" id="A0A939PEB8"/>
<dbReference type="GO" id="GO:0003677">
    <property type="term" value="F:DNA binding"/>
    <property type="evidence" value="ECO:0007669"/>
    <property type="project" value="InterPro"/>
</dbReference>
<proteinExistence type="predicted"/>
<evidence type="ECO:0000259" key="4">
    <source>
        <dbReference type="PROSITE" id="PS50043"/>
    </source>
</evidence>
<name>A0A939PEB8_9ACTN</name>
<comment type="caution">
    <text evidence="5">The sequence shown here is derived from an EMBL/GenBank/DDBJ whole genome shotgun (WGS) entry which is preliminary data.</text>
</comment>
<dbReference type="PANTHER" id="PTHR16305:SF35">
    <property type="entry name" value="TRANSCRIPTIONAL ACTIVATOR DOMAIN"/>
    <property type="match status" value="1"/>
</dbReference>
<dbReference type="GO" id="GO:0005737">
    <property type="term" value="C:cytoplasm"/>
    <property type="evidence" value="ECO:0007669"/>
    <property type="project" value="TreeGrafter"/>
</dbReference>
<protein>
    <submittedName>
        <fullName evidence="5">AAA family ATPase</fullName>
    </submittedName>
</protein>
<dbReference type="Proteomes" id="UP000669179">
    <property type="component" value="Unassembled WGS sequence"/>
</dbReference>
<dbReference type="InterPro" id="IPR041664">
    <property type="entry name" value="AAA_16"/>
</dbReference>
<dbReference type="Gene3D" id="1.25.40.10">
    <property type="entry name" value="Tetratricopeptide repeat domain"/>
    <property type="match status" value="2"/>
</dbReference>
<gene>
    <name evidence="5" type="ORF">J4573_28275</name>
</gene>
<dbReference type="InterPro" id="IPR027417">
    <property type="entry name" value="P-loop_NTPase"/>
</dbReference>
<feature type="region of interest" description="Disordered" evidence="3">
    <location>
        <begin position="916"/>
        <end position="937"/>
    </location>
</feature>
<dbReference type="SUPFAM" id="SSF48452">
    <property type="entry name" value="TPR-like"/>
    <property type="match status" value="1"/>
</dbReference>
<dbReference type="RefSeq" id="WP_208258936.1">
    <property type="nucleotide sequence ID" value="NZ_JAGEOJ010000012.1"/>
</dbReference>
<accession>A0A939PEB8</accession>
<dbReference type="InterPro" id="IPR036388">
    <property type="entry name" value="WH-like_DNA-bd_sf"/>
</dbReference>
<organism evidence="5 6">
    <name type="scientific">Actinomadura barringtoniae</name>
    <dbReference type="NCBI Taxonomy" id="1427535"/>
    <lineage>
        <taxon>Bacteria</taxon>
        <taxon>Bacillati</taxon>
        <taxon>Actinomycetota</taxon>
        <taxon>Actinomycetes</taxon>
        <taxon>Streptosporangiales</taxon>
        <taxon>Thermomonosporaceae</taxon>
        <taxon>Actinomadura</taxon>
    </lineage>
</organism>
<dbReference type="InterPro" id="IPR011990">
    <property type="entry name" value="TPR-like_helical_dom_sf"/>
</dbReference>
<dbReference type="Pfam" id="PF13191">
    <property type="entry name" value="AAA_16"/>
    <property type="match status" value="1"/>
</dbReference>
<evidence type="ECO:0000313" key="5">
    <source>
        <dbReference type="EMBL" id="MBO2451025.1"/>
    </source>
</evidence>
<feature type="domain" description="HTH luxR-type" evidence="4">
    <location>
        <begin position="932"/>
        <end position="997"/>
    </location>
</feature>
<dbReference type="SMART" id="SM00421">
    <property type="entry name" value="HTH_LUXR"/>
    <property type="match status" value="1"/>
</dbReference>
<evidence type="ECO:0000256" key="3">
    <source>
        <dbReference type="SAM" id="MobiDB-lite"/>
    </source>
</evidence>
<dbReference type="InterPro" id="IPR016032">
    <property type="entry name" value="Sig_transdc_resp-reg_C-effctor"/>
</dbReference>
<evidence type="ECO:0000256" key="1">
    <source>
        <dbReference type="ARBA" id="ARBA00022741"/>
    </source>
</evidence>
<dbReference type="PRINTS" id="PR00038">
    <property type="entry name" value="HTHLUXR"/>
</dbReference>
<dbReference type="GO" id="GO:0006355">
    <property type="term" value="P:regulation of DNA-templated transcription"/>
    <property type="evidence" value="ECO:0007669"/>
    <property type="project" value="InterPro"/>
</dbReference>
<dbReference type="InterPro" id="IPR000792">
    <property type="entry name" value="Tscrpt_reg_LuxR_C"/>
</dbReference>
<evidence type="ECO:0000256" key="2">
    <source>
        <dbReference type="ARBA" id="ARBA00022840"/>
    </source>
</evidence>
<dbReference type="PROSITE" id="PS50043">
    <property type="entry name" value="HTH_LUXR_2"/>
    <property type="match status" value="1"/>
</dbReference>
<reference evidence="5" key="1">
    <citation type="submission" date="2021-03" db="EMBL/GenBank/DDBJ databases">
        <authorList>
            <person name="Kanchanasin P."/>
            <person name="Saeng-In P."/>
            <person name="Phongsopitanun W."/>
            <person name="Yuki M."/>
            <person name="Kudo T."/>
            <person name="Ohkuma M."/>
            <person name="Tanasupawat S."/>
        </authorList>
    </citation>
    <scope>NUCLEOTIDE SEQUENCE</scope>
    <source>
        <strain evidence="5">GKU 128</strain>
    </source>
</reference>